<comment type="caution">
    <text evidence="2">The sequence shown here is derived from an EMBL/GenBank/DDBJ whole genome shotgun (WGS) entry which is preliminary data.</text>
</comment>
<protein>
    <submittedName>
        <fullName evidence="2">DUF4384 domain-containing protein</fullName>
    </submittedName>
</protein>
<gene>
    <name evidence="2" type="ORF">HG543_28750</name>
</gene>
<dbReference type="EMBL" id="JABBJJ010000155">
    <property type="protein sequence ID" value="NMO18823.1"/>
    <property type="molecule type" value="Genomic_DNA"/>
</dbReference>
<reference evidence="2 3" key="1">
    <citation type="submission" date="2020-04" db="EMBL/GenBank/DDBJ databases">
        <title>Draft genome of Pyxidicoccus fallax type strain.</title>
        <authorList>
            <person name="Whitworth D.E."/>
        </authorList>
    </citation>
    <scope>NUCLEOTIDE SEQUENCE [LARGE SCALE GENOMIC DNA]</scope>
    <source>
        <strain evidence="2 3">DSM 14698</strain>
    </source>
</reference>
<dbReference type="AlphaFoldDB" id="A0A848LMG5"/>
<evidence type="ECO:0000313" key="2">
    <source>
        <dbReference type="EMBL" id="NMO18823.1"/>
    </source>
</evidence>
<name>A0A848LMG5_9BACT</name>
<sequence length="234" mass="24502">MLTPATAAARAHIEACPECGKQVARMREEDASFRRHVMPGTLDAAVEAASASRWKWPRWPIVALPATGLAVVLLVMLSRPMAPPADYVGSKGEGFSLEVFTESQGGPLQAADGAELPSDARVRFSVATERQCHLWIVSVDASGQVSRISPADGVGGALTQASGPVPGGGQLDGVTGPERFVAICSPEPLSWSVVEEAVRRTFSPPGADSVRQQRDVRGLPAGAGQASILVEKRG</sequence>
<evidence type="ECO:0000256" key="1">
    <source>
        <dbReference type="SAM" id="MobiDB-lite"/>
    </source>
</evidence>
<keyword evidence="3" id="KW-1185">Reference proteome</keyword>
<accession>A0A848LMG5</accession>
<feature type="region of interest" description="Disordered" evidence="1">
    <location>
        <begin position="203"/>
        <end position="234"/>
    </location>
</feature>
<evidence type="ECO:0000313" key="3">
    <source>
        <dbReference type="Proteomes" id="UP000518300"/>
    </source>
</evidence>
<organism evidence="2 3">
    <name type="scientific">Pyxidicoccus fallax</name>
    <dbReference type="NCBI Taxonomy" id="394095"/>
    <lineage>
        <taxon>Bacteria</taxon>
        <taxon>Pseudomonadati</taxon>
        <taxon>Myxococcota</taxon>
        <taxon>Myxococcia</taxon>
        <taxon>Myxococcales</taxon>
        <taxon>Cystobacterineae</taxon>
        <taxon>Myxococcaceae</taxon>
        <taxon>Pyxidicoccus</taxon>
    </lineage>
</organism>
<proteinExistence type="predicted"/>
<dbReference type="RefSeq" id="WP_169348086.1">
    <property type="nucleotide sequence ID" value="NZ_JABBJJ010000155.1"/>
</dbReference>
<dbReference type="Proteomes" id="UP000518300">
    <property type="component" value="Unassembled WGS sequence"/>
</dbReference>